<keyword evidence="5" id="KW-1185">Reference proteome</keyword>
<keyword evidence="2" id="KW-0067">ATP-binding</keyword>
<dbReference type="EMBL" id="KB030484">
    <property type="protein sequence ID" value="ELK16001.1"/>
    <property type="molecule type" value="Genomic_DNA"/>
</dbReference>
<evidence type="ECO:0000313" key="4">
    <source>
        <dbReference type="EMBL" id="ELK16001.1"/>
    </source>
</evidence>
<dbReference type="GO" id="GO:0005524">
    <property type="term" value="F:ATP binding"/>
    <property type="evidence" value="ECO:0007669"/>
    <property type="project" value="UniProtKB-KW"/>
</dbReference>
<gene>
    <name evidence="4" type="ORF">PAL_GLEAN10018013</name>
</gene>
<keyword evidence="1" id="KW-0547">Nucleotide-binding</keyword>
<dbReference type="InParanoid" id="L5KYC7"/>
<dbReference type="AlphaFoldDB" id="L5KYC7"/>
<reference evidence="5" key="1">
    <citation type="journal article" date="2013" name="Science">
        <title>Comparative analysis of bat genomes provides insight into the evolution of flight and immunity.</title>
        <authorList>
            <person name="Zhang G."/>
            <person name="Cowled C."/>
            <person name="Shi Z."/>
            <person name="Huang Z."/>
            <person name="Bishop-Lilly K.A."/>
            <person name="Fang X."/>
            <person name="Wynne J.W."/>
            <person name="Xiong Z."/>
            <person name="Baker M.L."/>
            <person name="Zhao W."/>
            <person name="Tachedjian M."/>
            <person name="Zhu Y."/>
            <person name="Zhou P."/>
            <person name="Jiang X."/>
            <person name="Ng J."/>
            <person name="Yang L."/>
            <person name="Wu L."/>
            <person name="Xiao J."/>
            <person name="Feng Y."/>
            <person name="Chen Y."/>
            <person name="Sun X."/>
            <person name="Zhang Y."/>
            <person name="Marsh G.A."/>
            <person name="Crameri G."/>
            <person name="Broder C.C."/>
            <person name="Frey K.G."/>
            <person name="Wang L.F."/>
            <person name="Wang J."/>
        </authorList>
    </citation>
    <scope>NUCLEOTIDE SEQUENCE [LARGE SCALE GENOMIC DNA]</scope>
</reference>
<evidence type="ECO:0000256" key="1">
    <source>
        <dbReference type="ARBA" id="ARBA00022741"/>
    </source>
</evidence>
<accession>L5KYC7</accession>
<protein>
    <submittedName>
        <fullName evidence="4">Uncharacterized protein</fullName>
    </submittedName>
</protein>
<dbReference type="SUPFAM" id="SSF103243">
    <property type="entry name" value="KA1-like"/>
    <property type="match status" value="1"/>
</dbReference>
<name>L5KYC7_PTEAL</name>
<evidence type="ECO:0000313" key="5">
    <source>
        <dbReference type="Proteomes" id="UP000010552"/>
    </source>
</evidence>
<evidence type="ECO:0000256" key="2">
    <source>
        <dbReference type="ARBA" id="ARBA00022840"/>
    </source>
</evidence>
<proteinExistence type="predicted"/>
<organism evidence="4 5">
    <name type="scientific">Pteropus alecto</name>
    <name type="common">Black flying fox</name>
    <dbReference type="NCBI Taxonomy" id="9402"/>
    <lineage>
        <taxon>Eukaryota</taxon>
        <taxon>Metazoa</taxon>
        <taxon>Chordata</taxon>
        <taxon>Craniata</taxon>
        <taxon>Vertebrata</taxon>
        <taxon>Euteleostomi</taxon>
        <taxon>Mammalia</taxon>
        <taxon>Eutheria</taxon>
        <taxon>Laurasiatheria</taxon>
        <taxon>Chiroptera</taxon>
        <taxon>Yinpterochiroptera</taxon>
        <taxon>Pteropodoidea</taxon>
        <taxon>Pteropodidae</taxon>
        <taxon>Pteropodinae</taxon>
        <taxon>Pteropus</taxon>
    </lineage>
</organism>
<sequence>MKITSSMEPDKMMWEKERVLDASSSVQAAPVVPAAVHAGLLGQWKMKVCKVPHCSLSRFNQSDDPAPPWPSKALNTN</sequence>
<dbReference type="Proteomes" id="UP000010552">
    <property type="component" value="Unassembled WGS sequence"/>
</dbReference>
<evidence type="ECO:0000256" key="3">
    <source>
        <dbReference type="SAM" id="MobiDB-lite"/>
    </source>
</evidence>
<feature type="region of interest" description="Disordered" evidence="3">
    <location>
        <begin position="58"/>
        <end position="77"/>
    </location>
</feature>
<dbReference type="InterPro" id="IPR028375">
    <property type="entry name" value="KA1/Ssp2_C"/>
</dbReference>